<keyword evidence="7" id="KW-0472">Membrane</keyword>
<evidence type="ECO:0000256" key="5">
    <source>
        <dbReference type="ARBA" id="ARBA00022960"/>
    </source>
</evidence>
<dbReference type="InterPro" id="IPR006009">
    <property type="entry name" value="GlcNAc_MurG"/>
</dbReference>
<name>A0A6J6MVW5_9ZZZZ</name>
<dbReference type="PANTHER" id="PTHR21015">
    <property type="entry name" value="UDP-N-ACETYLGLUCOSAMINE--N-ACETYLMURAMYL-(PENTAPEPTIDE) PYROPHOSPHORYL-UNDECAPRENOL N-ACETYLGLUCOSAMINE TRANSFERASE 1"/>
    <property type="match status" value="1"/>
</dbReference>
<evidence type="ECO:0000256" key="6">
    <source>
        <dbReference type="ARBA" id="ARBA00022984"/>
    </source>
</evidence>
<evidence type="ECO:0000313" key="12">
    <source>
        <dbReference type="EMBL" id="CAB4676675.1"/>
    </source>
</evidence>
<evidence type="ECO:0000256" key="2">
    <source>
        <dbReference type="ARBA" id="ARBA00022618"/>
    </source>
</evidence>
<reference evidence="12" key="1">
    <citation type="submission" date="2020-05" db="EMBL/GenBank/DDBJ databases">
        <authorList>
            <person name="Chiriac C."/>
            <person name="Salcher M."/>
            <person name="Ghai R."/>
            <person name="Kavagutti S V."/>
        </authorList>
    </citation>
    <scope>NUCLEOTIDE SEQUENCE</scope>
</reference>
<keyword evidence="1" id="KW-1003">Cell membrane</keyword>
<dbReference type="Pfam" id="PF04101">
    <property type="entry name" value="Glyco_tran_28_C"/>
    <property type="match status" value="1"/>
</dbReference>
<dbReference type="GO" id="GO:0051301">
    <property type="term" value="P:cell division"/>
    <property type="evidence" value="ECO:0007669"/>
    <property type="project" value="UniProtKB-KW"/>
</dbReference>
<dbReference type="GO" id="GO:0008360">
    <property type="term" value="P:regulation of cell shape"/>
    <property type="evidence" value="ECO:0007669"/>
    <property type="project" value="UniProtKB-KW"/>
</dbReference>
<dbReference type="HAMAP" id="MF_00033">
    <property type="entry name" value="MurG"/>
    <property type="match status" value="1"/>
</dbReference>
<evidence type="ECO:0000256" key="4">
    <source>
        <dbReference type="ARBA" id="ARBA00022679"/>
    </source>
</evidence>
<evidence type="ECO:0000256" key="9">
    <source>
        <dbReference type="ARBA" id="ARBA00023316"/>
    </source>
</evidence>
<dbReference type="InterPro" id="IPR007235">
    <property type="entry name" value="Glyco_trans_28_C"/>
</dbReference>
<sequence>MTSKKIILAGGGTAGHIEPALAVAVELQKMDPELRCEFIGTKTGLENALVPSRGFPLRVIPKVALPREFSFSIIKWPFALIGSVFTSIRIIKGASVVIGFGGYVAASAYLAAVVLRIPIVIHEANAKPGWANRLGRVFAKVVTVNFGSVQRKWQGSINTGMPLREDIVSISQLSKVELAEIRINQAKDWGLSPDKPIIAVFGGSLGSERINKVVSEYLSSQKYPIQIAHAVGMHNTLPIARTGYFPIQYFHNIAKVYAAADIVICRSGAVTCAELAVVNRYAILIPLPIGNGEQEANADELMAKSSATMIKNSDFTAEWLAKNIEAEIAKSHTYSASAMTVKIKETAKEIAKLALAASK</sequence>
<gene>
    <name evidence="12" type="ORF">UFOPK2312_00903</name>
</gene>
<dbReference type="GO" id="GO:0050511">
    <property type="term" value="F:undecaprenyldiphospho-muramoylpentapeptide beta-N-acetylglucosaminyltransferase activity"/>
    <property type="evidence" value="ECO:0007669"/>
    <property type="project" value="InterPro"/>
</dbReference>
<protein>
    <submittedName>
        <fullName evidence="12">Unannotated protein</fullName>
    </submittedName>
</protein>
<keyword evidence="4" id="KW-0808">Transferase</keyword>
<evidence type="ECO:0000256" key="1">
    <source>
        <dbReference type="ARBA" id="ARBA00022475"/>
    </source>
</evidence>
<proteinExistence type="inferred from homology"/>
<dbReference type="GO" id="GO:0009252">
    <property type="term" value="P:peptidoglycan biosynthetic process"/>
    <property type="evidence" value="ECO:0007669"/>
    <property type="project" value="UniProtKB-KW"/>
</dbReference>
<dbReference type="PANTHER" id="PTHR21015:SF22">
    <property type="entry name" value="GLYCOSYLTRANSFERASE"/>
    <property type="match status" value="1"/>
</dbReference>
<keyword evidence="6" id="KW-0573">Peptidoglycan synthesis</keyword>
<keyword evidence="9" id="KW-0961">Cell wall biogenesis/degradation</keyword>
<keyword evidence="5" id="KW-0133">Cell shape</keyword>
<dbReference type="CDD" id="cd03785">
    <property type="entry name" value="GT28_MurG"/>
    <property type="match status" value="1"/>
</dbReference>
<feature type="domain" description="Glycosyltransferase family 28 N-terminal" evidence="10">
    <location>
        <begin position="6"/>
        <end position="142"/>
    </location>
</feature>
<keyword evidence="3" id="KW-0328">Glycosyltransferase</keyword>
<dbReference type="EMBL" id="CAEZWY010000121">
    <property type="protein sequence ID" value="CAB4676675.1"/>
    <property type="molecule type" value="Genomic_DNA"/>
</dbReference>
<keyword evidence="8" id="KW-0131">Cell cycle</keyword>
<keyword evidence="2" id="KW-0132">Cell division</keyword>
<dbReference type="InterPro" id="IPR004276">
    <property type="entry name" value="GlycoTrans_28_N"/>
</dbReference>
<dbReference type="GO" id="GO:0071555">
    <property type="term" value="P:cell wall organization"/>
    <property type="evidence" value="ECO:0007669"/>
    <property type="project" value="UniProtKB-KW"/>
</dbReference>
<dbReference type="GO" id="GO:0005975">
    <property type="term" value="P:carbohydrate metabolic process"/>
    <property type="evidence" value="ECO:0007669"/>
    <property type="project" value="InterPro"/>
</dbReference>
<accession>A0A6J6MVW5</accession>
<dbReference type="Pfam" id="PF03033">
    <property type="entry name" value="Glyco_transf_28"/>
    <property type="match status" value="1"/>
</dbReference>
<evidence type="ECO:0000259" key="11">
    <source>
        <dbReference type="Pfam" id="PF04101"/>
    </source>
</evidence>
<evidence type="ECO:0000256" key="3">
    <source>
        <dbReference type="ARBA" id="ARBA00022676"/>
    </source>
</evidence>
<evidence type="ECO:0000256" key="7">
    <source>
        <dbReference type="ARBA" id="ARBA00023136"/>
    </source>
</evidence>
<dbReference type="AlphaFoldDB" id="A0A6J6MVW5"/>
<dbReference type="Gene3D" id="3.40.50.2000">
    <property type="entry name" value="Glycogen Phosphorylase B"/>
    <property type="match status" value="2"/>
</dbReference>
<evidence type="ECO:0000256" key="8">
    <source>
        <dbReference type="ARBA" id="ARBA00023306"/>
    </source>
</evidence>
<dbReference type="SUPFAM" id="SSF53756">
    <property type="entry name" value="UDP-Glycosyltransferase/glycogen phosphorylase"/>
    <property type="match status" value="1"/>
</dbReference>
<feature type="domain" description="Glycosyl transferase family 28 C-terminal" evidence="11">
    <location>
        <begin position="197"/>
        <end position="352"/>
    </location>
</feature>
<organism evidence="12">
    <name type="scientific">freshwater metagenome</name>
    <dbReference type="NCBI Taxonomy" id="449393"/>
    <lineage>
        <taxon>unclassified sequences</taxon>
        <taxon>metagenomes</taxon>
        <taxon>ecological metagenomes</taxon>
    </lineage>
</organism>
<evidence type="ECO:0000259" key="10">
    <source>
        <dbReference type="Pfam" id="PF03033"/>
    </source>
</evidence>